<evidence type="ECO:0000313" key="7">
    <source>
        <dbReference type="EMBL" id="KIN07692.1"/>
    </source>
</evidence>
<keyword evidence="3 5" id="KW-0804">Transcription</keyword>
<comment type="similarity">
    <text evidence="5">Belongs to the MATALPHA1 family.</text>
</comment>
<sequence>MATIPPTGGPAAQLGTMVVNLINNSSTLINGQALNTDHLQQRRVKPRSVNSFMAFRSYYSHMFANMPQKFTSTHVKDLWDQDIFKPKWVIIAKAYSIIRGDIGTINAPLDEFLDLICPAIGIINVDQYLEKMKWEAITDADGSITLRQTSVPDYSSFEEHLVFTDMSEWDLIAIAIANGYIPQGAILQNASLIQQGVFPAAAAHQAQQAQQQPQQTQQPQATPQTFANRVDFFRSVATDPVATASVVLGFNVKDMLRITSSQPVEWTGSLADLYDPETGFYDIEHTFEKPFNVGNISEPVGFDNIFSDSIRDGYIIPTVPDFDGENPSYL</sequence>
<dbReference type="InParanoid" id="A0A0C3HZS6"/>
<dbReference type="HOGENOM" id="CLU_801806_0_0_1"/>
<dbReference type="STRING" id="913774.A0A0C3HZS6"/>
<dbReference type="InterPro" id="IPR006856">
    <property type="entry name" value="MATalpha_HMGbox"/>
</dbReference>
<organism evidence="7 8">
    <name type="scientific">Oidiodendron maius (strain Zn)</name>
    <dbReference type="NCBI Taxonomy" id="913774"/>
    <lineage>
        <taxon>Eukaryota</taxon>
        <taxon>Fungi</taxon>
        <taxon>Dikarya</taxon>
        <taxon>Ascomycota</taxon>
        <taxon>Pezizomycotina</taxon>
        <taxon>Leotiomycetes</taxon>
        <taxon>Leotiomycetes incertae sedis</taxon>
        <taxon>Myxotrichaceae</taxon>
        <taxon>Oidiodendron</taxon>
    </lineage>
</organism>
<evidence type="ECO:0000259" key="6">
    <source>
        <dbReference type="PROSITE" id="PS51325"/>
    </source>
</evidence>
<keyword evidence="2 5" id="KW-0238">DNA-binding</keyword>
<dbReference type="Proteomes" id="UP000054321">
    <property type="component" value="Unassembled WGS sequence"/>
</dbReference>
<evidence type="ECO:0000256" key="5">
    <source>
        <dbReference type="RuleBase" id="RU003516"/>
    </source>
</evidence>
<evidence type="ECO:0000256" key="1">
    <source>
        <dbReference type="ARBA" id="ARBA00023015"/>
    </source>
</evidence>
<gene>
    <name evidence="7" type="ORF">OIDMADRAFT_151434</name>
</gene>
<dbReference type="OrthoDB" id="5398665at2759"/>
<dbReference type="AlphaFoldDB" id="A0A0C3HZS6"/>
<evidence type="ECO:0000256" key="3">
    <source>
        <dbReference type="ARBA" id="ARBA00023163"/>
    </source>
</evidence>
<reference evidence="7 8" key="1">
    <citation type="submission" date="2014-04" db="EMBL/GenBank/DDBJ databases">
        <authorList>
            <consortium name="DOE Joint Genome Institute"/>
            <person name="Kuo A."/>
            <person name="Martino E."/>
            <person name="Perotto S."/>
            <person name="Kohler A."/>
            <person name="Nagy L.G."/>
            <person name="Floudas D."/>
            <person name="Copeland A."/>
            <person name="Barry K.W."/>
            <person name="Cichocki N."/>
            <person name="Veneault-Fourrey C."/>
            <person name="LaButti K."/>
            <person name="Lindquist E.A."/>
            <person name="Lipzen A."/>
            <person name="Lundell T."/>
            <person name="Morin E."/>
            <person name="Murat C."/>
            <person name="Sun H."/>
            <person name="Tunlid A."/>
            <person name="Henrissat B."/>
            <person name="Grigoriev I.V."/>
            <person name="Hibbett D.S."/>
            <person name="Martin F."/>
            <person name="Nordberg H.P."/>
            <person name="Cantor M.N."/>
            <person name="Hua S.X."/>
        </authorList>
    </citation>
    <scope>NUCLEOTIDE SEQUENCE [LARGE SCALE GENOMIC DNA]</scope>
    <source>
        <strain evidence="7 8">Zn</strain>
    </source>
</reference>
<dbReference type="PROSITE" id="PS51325">
    <property type="entry name" value="ALPHA_BOX"/>
    <property type="match status" value="1"/>
</dbReference>
<feature type="domain" description="Alpha box" evidence="6">
    <location>
        <begin position="44"/>
        <end position="99"/>
    </location>
</feature>
<dbReference type="GO" id="GO:0008301">
    <property type="term" value="F:DNA binding, bending"/>
    <property type="evidence" value="ECO:0007669"/>
    <property type="project" value="InterPro"/>
</dbReference>
<keyword evidence="1 5" id="KW-0805">Transcription regulation</keyword>
<comment type="subcellular location">
    <subcellularLocation>
        <location evidence="5">Nucleus</location>
    </subcellularLocation>
</comment>
<reference evidence="8" key="2">
    <citation type="submission" date="2015-01" db="EMBL/GenBank/DDBJ databases">
        <title>Evolutionary Origins and Diversification of the Mycorrhizal Mutualists.</title>
        <authorList>
            <consortium name="DOE Joint Genome Institute"/>
            <consortium name="Mycorrhizal Genomics Consortium"/>
            <person name="Kohler A."/>
            <person name="Kuo A."/>
            <person name="Nagy L.G."/>
            <person name="Floudas D."/>
            <person name="Copeland A."/>
            <person name="Barry K.W."/>
            <person name="Cichocki N."/>
            <person name="Veneault-Fourrey C."/>
            <person name="LaButti K."/>
            <person name="Lindquist E.A."/>
            <person name="Lipzen A."/>
            <person name="Lundell T."/>
            <person name="Morin E."/>
            <person name="Murat C."/>
            <person name="Riley R."/>
            <person name="Ohm R."/>
            <person name="Sun H."/>
            <person name="Tunlid A."/>
            <person name="Henrissat B."/>
            <person name="Grigoriev I.V."/>
            <person name="Hibbett D.S."/>
            <person name="Martin F."/>
        </authorList>
    </citation>
    <scope>NUCLEOTIDE SEQUENCE [LARGE SCALE GENOMIC DNA]</scope>
    <source>
        <strain evidence="8">Zn</strain>
    </source>
</reference>
<evidence type="ECO:0000256" key="2">
    <source>
        <dbReference type="ARBA" id="ARBA00023125"/>
    </source>
</evidence>
<keyword evidence="8" id="KW-1185">Reference proteome</keyword>
<dbReference type="GO" id="GO:0005634">
    <property type="term" value="C:nucleus"/>
    <property type="evidence" value="ECO:0007669"/>
    <property type="project" value="UniProtKB-SubCell"/>
</dbReference>
<dbReference type="Pfam" id="PF04769">
    <property type="entry name" value="MATalpha_HMGbox"/>
    <property type="match status" value="1"/>
</dbReference>
<keyword evidence="4 5" id="KW-0539">Nucleus</keyword>
<protein>
    <recommendedName>
        <fullName evidence="6">Alpha box domain-containing protein</fullName>
    </recommendedName>
</protein>
<name>A0A0C3HZS6_OIDMZ</name>
<proteinExistence type="inferred from homology"/>
<evidence type="ECO:0000256" key="4">
    <source>
        <dbReference type="ARBA" id="ARBA00023242"/>
    </source>
</evidence>
<dbReference type="GO" id="GO:0045895">
    <property type="term" value="P:positive regulation of mating-type specific transcription, DNA-templated"/>
    <property type="evidence" value="ECO:0007669"/>
    <property type="project" value="InterPro"/>
</dbReference>
<accession>A0A0C3HZS6</accession>
<dbReference type="EMBL" id="KN832870">
    <property type="protein sequence ID" value="KIN07692.1"/>
    <property type="molecule type" value="Genomic_DNA"/>
</dbReference>
<evidence type="ECO:0000313" key="8">
    <source>
        <dbReference type="Proteomes" id="UP000054321"/>
    </source>
</evidence>